<dbReference type="EMBL" id="VDMD01000011">
    <property type="protein sequence ID" value="TRM62974.1"/>
    <property type="molecule type" value="Genomic_DNA"/>
</dbReference>
<feature type="compositionally biased region" description="Basic and acidic residues" evidence="1">
    <location>
        <begin position="351"/>
        <end position="365"/>
    </location>
</feature>
<sequence length="365" mass="41829">MSLPMDSSNFDSIVELLHGEQFIATHANWHHATLQDLFIRCRQTGKKSYGLLFVDMINLIQLVARYSSLEYEHKKHKNCGPPSFMQVCKMYLDHDDERADGVKFSLASASARKTILNKRKNTLQKMVGYGRRFAYLASGGTVYCLMLIAIKNLKSDIQDRTCADEIFWLANILRKPYSDEVCKDERTRDTVNHIREGVIPAINYMRHQLPLEFGAMVAPRFQQHHDLPDRVRADDILLSDKFFDSIPTLMLKGVPRNMTVWSDLRVPVPDEVPVIDMDLVTKRVILDHPGSSQPPALPSPSPQSTIPTTTQQLELDRQLVEHVPDEPDLDGVRVYKLPIDMTAPQNVERPYPTEDLKARKQWTEH</sequence>
<keyword evidence="2" id="KW-0472">Membrane</keyword>
<dbReference type="Proteomes" id="UP000320762">
    <property type="component" value="Unassembled WGS sequence"/>
</dbReference>
<evidence type="ECO:0000256" key="1">
    <source>
        <dbReference type="SAM" id="MobiDB-lite"/>
    </source>
</evidence>
<proteinExistence type="predicted"/>
<feature type="region of interest" description="Disordered" evidence="1">
    <location>
        <begin position="287"/>
        <end position="309"/>
    </location>
</feature>
<evidence type="ECO:0000313" key="4">
    <source>
        <dbReference type="Proteomes" id="UP000320762"/>
    </source>
</evidence>
<feature type="transmembrane region" description="Helical" evidence="2">
    <location>
        <begin position="133"/>
        <end position="150"/>
    </location>
</feature>
<dbReference type="OrthoDB" id="2535938at2759"/>
<evidence type="ECO:0000256" key="2">
    <source>
        <dbReference type="SAM" id="Phobius"/>
    </source>
</evidence>
<organism evidence="3 4">
    <name type="scientific">Schizophyllum amplum</name>
    <dbReference type="NCBI Taxonomy" id="97359"/>
    <lineage>
        <taxon>Eukaryota</taxon>
        <taxon>Fungi</taxon>
        <taxon>Dikarya</taxon>
        <taxon>Basidiomycota</taxon>
        <taxon>Agaricomycotina</taxon>
        <taxon>Agaricomycetes</taxon>
        <taxon>Agaricomycetidae</taxon>
        <taxon>Agaricales</taxon>
        <taxon>Schizophyllaceae</taxon>
        <taxon>Schizophyllum</taxon>
    </lineage>
</organism>
<accession>A0A550CDV6</accession>
<comment type="caution">
    <text evidence="3">The sequence shown here is derived from an EMBL/GenBank/DDBJ whole genome shotgun (WGS) entry which is preliminary data.</text>
</comment>
<feature type="region of interest" description="Disordered" evidence="1">
    <location>
        <begin position="343"/>
        <end position="365"/>
    </location>
</feature>
<keyword evidence="2" id="KW-0812">Transmembrane</keyword>
<reference evidence="3 4" key="1">
    <citation type="journal article" date="2019" name="New Phytol.">
        <title>Comparative genomics reveals unique wood-decay strategies and fruiting body development in the Schizophyllaceae.</title>
        <authorList>
            <person name="Almasi E."/>
            <person name="Sahu N."/>
            <person name="Krizsan K."/>
            <person name="Balint B."/>
            <person name="Kovacs G.M."/>
            <person name="Kiss B."/>
            <person name="Cseklye J."/>
            <person name="Drula E."/>
            <person name="Henrissat B."/>
            <person name="Nagy I."/>
            <person name="Chovatia M."/>
            <person name="Adam C."/>
            <person name="LaButti K."/>
            <person name="Lipzen A."/>
            <person name="Riley R."/>
            <person name="Grigoriev I.V."/>
            <person name="Nagy L.G."/>
        </authorList>
    </citation>
    <scope>NUCLEOTIDE SEQUENCE [LARGE SCALE GENOMIC DNA]</scope>
    <source>
        <strain evidence="3 4">NL-1724</strain>
    </source>
</reference>
<keyword evidence="2" id="KW-1133">Transmembrane helix</keyword>
<gene>
    <name evidence="3" type="ORF">BD626DRAFT_569538</name>
</gene>
<protein>
    <submittedName>
        <fullName evidence="3">Uncharacterized protein</fullName>
    </submittedName>
</protein>
<dbReference type="AlphaFoldDB" id="A0A550CDV6"/>
<dbReference type="STRING" id="97359.A0A550CDV6"/>
<evidence type="ECO:0000313" key="3">
    <source>
        <dbReference type="EMBL" id="TRM62974.1"/>
    </source>
</evidence>
<keyword evidence="4" id="KW-1185">Reference proteome</keyword>
<name>A0A550CDV6_9AGAR</name>